<evidence type="ECO:0000256" key="1">
    <source>
        <dbReference type="SAM" id="MobiDB-lite"/>
    </source>
</evidence>
<organism evidence="2 3">
    <name type="scientific">Popillia japonica</name>
    <name type="common">Japanese beetle</name>
    <dbReference type="NCBI Taxonomy" id="7064"/>
    <lineage>
        <taxon>Eukaryota</taxon>
        <taxon>Metazoa</taxon>
        <taxon>Ecdysozoa</taxon>
        <taxon>Arthropoda</taxon>
        <taxon>Hexapoda</taxon>
        <taxon>Insecta</taxon>
        <taxon>Pterygota</taxon>
        <taxon>Neoptera</taxon>
        <taxon>Endopterygota</taxon>
        <taxon>Coleoptera</taxon>
        <taxon>Polyphaga</taxon>
        <taxon>Scarabaeiformia</taxon>
        <taxon>Scarabaeidae</taxon>
        <taxon>Rutelinae</taxon>
        <taxon>Popillia</taxon>
    </lineage>
</organism>
<proteinExistence type="predicted"/>
<feature type="region of interest" description="Disordered" evidence="1">
    <location>
        <begin position="37"/>
        <end position="60"/>
    </location>
</feature>
<evidence type="ECO:0000313" key="2">
    <source>
        <dbReference type="EMBL" id="KAK9703922.1"/>
    </source>
</evidence>
<comment type="caution">
    <text evidence="2">The sequence shown here is derived from an EMBL/GenBank/DDBJ whole genome shotgun (WGS) entry which is preliminary data.</text>
</comment>
<gene>
    <name evidence="2" type="ORF">QE152_g29030</name>
</gene>
<dbReference type="EMBL" id="JASPKY010000361">
    <property type="protein sequence ID" value="KAK9703922.1"/>
    <property type="molecule type" value="Genomic_DNA"/>
</dbReference>
<reference evidence="2 3" key="1">
    <citation type="journal article" date="2024" name="BMC Genomics">
        <title>De novo assembly and annotation of Popillia japonica's genome with initial clues to its potential as an invasive pest.</title>
        <authorList>
            <person name="Cucini C."/>
            <person name="Boschi S."/>
            <person name="Funari R."/>
            <person name="Cardaioli E."/>
            <person name="Iannotti N."/>
            <person name="Marturano G."/>
            <person name="Paoli F."/>
            <person name="Bruttini M."/>
            <person name="Carapelli A."/>
            <person name="Frati F."/>
            <person name="Nardi F."/>
        </authorList>
    </citation>
    <scope>NUCLEOTIDE SEQUENCE [LARGE SCALE GENOMIC DNA]</scope>
    <source>
        <strain evidence="2">DMR45628</strain>
    </source>
</reference>
<dbReference type="Proteomes" id="UP001458880">
    <property type="component" value="Unassembled WGS sequence"/>
</dbReference>
<name>A0AAW1JJE7_POPJA</name>
<keyword evidence="3" id="KW-1185">Reference proteome</keyword>
<protein>
    <submittedName>
        <fullName evidence="2">Uncharacterized protein</fullName>
    </submittedName>
</protein>
<dbReference type="AlphaFoldDB" id="A0AAW1JJE7"/>
<sequence>MRADEYVRLGAPKTDANRSKLMGIGALEVETLGSMAESTGVGGADRSGHYNETNSTRTRTHTDENYKVKTRILLKDETAVHHAARRVYLLEKPEVKKHISEWLGKDVIRPSCSEFSSTKVLAKMKKVVEVDYLNEEKKRHFKCRWKEDRKWRIGDVTSIKTTQFVQGKFKENFLGLCKITVKENYLNDVKKLANREEHPNQPNGTSTASDYMKPWIIYIGSLDSDDESTLSDNMKNIGGDNPEKKQIEWRKTCARPRTTQRSGMTTF</sequence>
<evidence type="ECO:0000313" key="3">
    <source>
        <dbReference type="Proteomes" id="UP001458880"/>
    </source>
</evidence>
<dbReference type="Gene3D" id="3.10.10.10">
    <property type="entry name" value="HIV Type 1 Reverse Transcriptase, subunit A, domain 1"/>
    <property type="match status" value="1"/>
</dbReference>
<accession>A0AAW1JJE7</accession>